<dbReference type="Gene3D" id="3.40.50.300">
    <property type="entry name" value="P-loop containing nucleotide triphosphate hydrolases"/>
    <property type="match status" value="1"/>
</dbReference>
<dbReference type="SUPFAM" id="SSF52540">
    <property type="entry name" value="P-loop containing nucleoside triphosphate hydrolases"/>
    <property type="match status" value="1"/>
</dbReference>
<evidence type="ECO:0000256" key="5">
    <source>
        <dbReference type="SAM" id="MobiDB-lite"/>
    </source>
</evidence>
<name>A0ABQ0FZR5_9PEZI</name>
<dbReference type="Pfam" id="PF01734">
    <property type="entry name" value="Patatin"/>
    <property type="match status" value="1"/>
</dbReference>
<dbReference type="SUPFAM" id="SSF48452">
    <property type="entry name" value="TPR-like"/>
    <property type="match status" value="1"/>
</dbReference>
<proteinExistence type="predicted"/>
<keyword evidence="8" id="KW-1185">Reference proteome</keyword>
<feature type="short sequence motif" description="GXSXG" evidence="4">
    <location>
        <begin position="56"/>
        <end position="60"/>
    </location>
</feature>
<feature type="region of interest" description="Disordered" evidence="5">
    <location>
        <begin position="1308"/>
        <end position="1343"/>
    </location>
</feature>
<evidence type="ECO:0000313" key="7">
    <source>
        <dbReference type="EMBL" id="GAB1310985.1"/>
    </source>
</evidence>
<evidence type="ECO:0000256" key="3">
    <source>
        <dbReference type="ARBA" id="ARBA00023098"/>
    </source>
</evidence>
<dbReference type="InterPro" id="IPR016035">
    <property type="entry name" value="Acyl_Trfase/lysoPLipase"/>
</dbReference>
<dbReference type="SUPFAM" id="SSF52151">
    <property type="entry name" value="FabD/lysophospholipase-like"/>
    <property type="match status" value="1"/>
</dbReference>
<keyword evidence="3 4" id="KW-0443">Lipid metabolism</keyword>
<gene>
    <name evidence="7" type="ORF">MFIFM68171_01195</name>
</gene>
<dbReference type="InterPro" id="IPR002641">
    <property type="entry name" value="PNPLA_dom"/>
</dbReference>
<dbReference type="RefSeq" id="XP_070912718.1">
    <property type="nucleotide sequence ID" value="XM_071056617.1"/>
</dbReference>
<feature type="domain" description="PNPLA" evidence="6">
    <location>
        <begin position="12"/>
        <end position="214"/>
    </location>
</feature>
<sequence length="1488" mass="166957">MSYSNDEAMNLLSLDGGGVRGVASLLILHEIMVKIKELRGLDEVPKPCEFFHMIAGTSTGGLIAIMLGRLRMSTEEAIREYDSCAAKIFSSRNKKWTTATERFRATALREVIEDLVRRRNMGDELQVTAGHGTKGHCFVCAMPANQVGEPRRLRSFWTDTANGCDGGIKIWEAARATTAASFFFKPMPLRVTEHLTEDYIDAAIGCNNPVEYLLQEAADYLGTGRRLGCVISIGTGTRLVKLERASAGLRNLVQAPKYLKELLGTLKNTATDGEETHRRIQGKLGIYPNAYFRFNVSNAAAEVKLHEYLRIPHLKAMTAAYLSDPLVAARILTAAGVLERNSSEHGLTLGHIHRIDKAQVVLSTQEAQPLGSTTRFFTGRDDILAKMDIYFSPRNTGGKPRREFLLHGMGGVGKTQIALKTADDLEERFRYIFHVDGTDVLSATQSYAKICQEQRLGHGTNVEMKDLALQWIEALSDEWLIIYDNLPDSGRFQPTLPRRNKGNIIYTSQSQGFLAHLPPECVCEVMPMAETDAVDLLLKAAGREQPRTDAEEMEAARHLVAELGYLPLAIDGVAAYLREGGCSVLTCLQRFREERAARPKLLSKPNPDGSFPARPALYTALDLSYDAIVSVMRREGRSVEGRAAQGALQALNLLCFYHNESIPCAIIKRAAEERLEWGSHGSNPLGDPADGPAMDASPLLSFDLPSGKWNPVLFSLAVGLLRRFSLIKVFEGGNSLSMHVMVQAWAQDRMSEPTRRRQALAARMVLIESIIWSRWSKVETAWLRRLPSHVNACMAHDAAPITNDEYQGLLDFKLGWYYKEEKQFSKAVEHLTRALRLWKCVTAPNSRAATLVLGELGKVYHEMGRLTDAELTYRELIDRLHLRREEVSEEATAAHEEKMLSRQATRQKRAHLLRFRKSAEGTVENGKHNKMGKSSATSGQPCSVAISNVPPAWVGRSTEQLRRDFTAFVERGDMKETEQLWEFELATAGANLGFVLIDQGRSSNGRKCILRAIELMKEAYPDVPDFIDVFVLEDELKRRFEGGDLEYWAGRYRVVRSMPESQKDNHSMHDYAFVLPVGYADYLLREKAWDEAYDIYEKISGITESFYGAGGRRTLFLLRKMAFCQLMQGLFEDAEILARTAVSRAKASYGQWHFETAECLHILWAVRVVQVLDTDPDGELWNITEEAYDTARVALWEGHSTVVMLKEKLHNFRNRRIKETASSEAYGEPFHETAGAIQESKEACLERLTIEYRETNRKNMQVEFEKIKKRRNPGFRRLPGIAEGRSSSQLLDVQGEQGAVAETQSAETFRAKPKWKGKGKEIATPFPIPKAEPGFREEATEGLSDRAKVTKELEPPPGIEREGEREALPISVGGTESGPFERKIQGKHHGGVERRFLEALLEEPKEEKSKEAHPLRVETDPVSARKMLKKPRVRLWRTEGQGNDAMMTGALSGEGESSQRRIMIRIQLDDLVKPPTEPHVGKPIKLFA</sequence>
<keyword evidence="1 4" id="KW-0378">Hydrolase</keyword>
<dbReference type="Gene3D" id="3.40.1090.10">
    <property type="entry name" value="Cytosolic phospholipase A2 catalytic domain"/>
    <property type="match status" value="1"/>
</dbReference>
<feature type="active site" description="Proton acceptor" evidence="4">
    <location>
        <position position="201"/>
    </location>
</feature>
<evidence type="ECO:0000313" key="8">
    <source>
        <dbReference type="Proteomes" id="UP001628179"/>
    </source>
</evidence>
<comment type="caution">
    <text evidence="7">The sequence shown here is derived from an EMBL/GenBank/DDBJ whole genome shotgun (WGS) entry which is preliminary data.</text>
</comment>
<dbReference type="PROSITE" id="PS51635">
    <property type="entry name" value="PNPLA"/>
    <property type="match status" value="1"/>
</dbReference>
<dbReference type="PANTHER" id="PTHR24185:SF1">
    <property type="entry name" value="CALCIUM-INDEPENDENT PHOSPHOLIPASE A2-GAMMA"/>
    <property type="match status" value="1"/>
</dbReference>
<dbReference type="Proteomes" id="UP001628179">
    <property type="component" value="Unassembled WGS sequence"/>
</dbReference>
<reference evidence="7 8" key="1">
    <citation type="submission" date="2024-09" db="EMBL/GenBank/DDBJ databases">
        <title>Itraconazole resistance in Madurella fahalii resulting from another homologue of gene encoding cytochrome P450 14-alpha sterol demethylase (CYP51).</title>
        <authorList>
            <person name="Yoshioka I."/>
            <person name="Fahal A.H."/>
            <person name="Kaneko S."/>
            <person name="Yaguchi T."/>
        </authorList>
    </citation>
    <scope>NUCLEOTIDE SEQUENCE [LARGE SCALE GENOMIC DNA]</scope>
    <source>
        <strain evidence="7 8">IFM 68171</strain>
    </source>
</reference>
<feature type="region of interest" description="Disordered" evidence="5">
    <location>
        <begin position="1403"/>
        <end position="1426"/>
    </location>
</feature>
<feature type="short sequence motif" description="GXGXXG" evidence="4">
    <location>
        <begin position="16"/>
        <end position="21"/>
    </location>
</feature>
<dbReference type="EMBL" id="BAAFSV010000001">
    <property type="protein sequence ID" value="GAB1310985.1"/>
    <property type="molecule type" value="Genomic_DNA"/>
</dbReference>
<dbReference type="InterPro" id="IPR027417">
    <property type="entry name" value="P-loop_NTPase"/>
</dbReference>
<dbReference type="CDD" id="cd07216">
    <property type="entry name" value="Pat17_PNPLA8_PNPLA9_like3"/>
    <property type="match status" value="1"/>
</dbReference>
<evidence type="ECO:0000256" key="4">
    <source>
        <dbReference type="PROSITE-ProRule" id="PRU01161"/>
    </source>
</evidence>
<dbReference type="InterPro" id="IPR011990">
    <property type="entry name" value="TPR-like_helical_dom_sf"/>
</dbReference>
<comment type="caution">
    <text evidence="4">Lacks conserved residue(s) required for the propagation of feature annotation.</text>
</comment>
<organism evidence="7 8">
    <name type="scientific">Madurella fahalii</name>
    <dbReference type="NCBI Taxonomy" id="1157608"/>
    <lineage>
        <taxon>Eukaryota</taxon>
        <taxon>Fungi</taxon>
        <taxon>Dikarya</taxon>
        <taxon>Ascomycota</taxon>
        <taxon>Pezizomycotina</taxon>
        <taxon>Sordariomycetes</taxon>
        <taxon>Sordariomycetidae</taxon>
        <taxon>Sordariales</taxon>
        <taxon>Sordariales incertae sedis</taxon>
        <taxon>Madurella</taxon>
    </lineage>
</organism>
<evidence type="ECO:0000256" key="2">
    <source>
        <dbReference type="ARBA" id="ARBA00022963"/>
    </source>
</evidence>
<accession>A0ABQ0FZR5</accession>
<feature type="compositionally biased region" description="Basic and acidic residues" evidence="5">
    <location>
        <begin position="1379"/>
        <end position="1391"/>
    </location>
</feature>
<evidence type="ECO:0000259" key="6">
    <source>
        <dbReference type="PROSITE" id="PS51635"/>
    </source>
</evidence>
<feature type="compositionally biased region" description="Basic and acidic residues" evidence="5">
    <location>
        <begin position="1403"/>
        <end position="1419"/>
    </location>
</feature>
<dbReference type="PANTHER" id="PTHR24185">
    <property type="entry name" value="CALCIUM-INDEPENDENT PHOSPHOLIPASE A2-GAMMA"/>
    <property type="match status" value="1"/>
</dbReference>
<feature type="compositionally biased region" description="Basic and acidic residues" evidence="5">
    <location>
        <begin position="1333"/>
        <end position="1343"/>
    </location>
</feature>
<keyword evidence="2 4" id="KW-0442">Lipid degradation</keyword>
<dbReference type="Gene3D" id="1.25.40.10">
    <property type="entry name" value="Tetratricopeptide repeat domain"/>
    <property type="match status" value="2"/>
</dbReference>
<feature type="active site" description="Nucleophile" evidence="4">
    <location>
        <position position="58"/>
    </location>
</feature>
<dbReference type="GeneID" id="98171940"/>
<evidence type="ECO:0000256" key="1">
    <source>
        <dbReference type="ARBA" id="ARBA00022801"/>
    </source>
</evidence>
<feature type="region of interest" description="Disordered" evidence="5">
    <location>
        <begin position="1370"/>
        <end position="1391"/>
    </location>
</feature>
<protein>
    <submittedName>
        <fullName evidence="7">Calcium-independent phospholipase A2-gamma</fullName>
    </submittedName>
</protein>